<dbReference type="RefSeq" id="WP_390235011.1">
    <property type="nucleotide sequence ID" value="NZ_JBHSWI010000001.1"/>
</dbReference>
<protein>
    <submittedName>
        <fullName evidence="1">Uncharacterized protein</fullName>
    </submittedName>
</protein>
<name>A0ABW1ZAN6_9BACT</name>
<sequence>MQHRQRVGVCVQRVEAVLDQVGLPAGQINENQRSLSRIVDHHVRLTVIEAQFNVVCVLGDDRQLRIRQHANALHRIQHGRRACSSPMHGAARRRRGSALLVVGVVILIGRSLRRGGRLSGVSTLNRRSVLLRNLGKCSSARERPTREKQLVVRVHCFNPL</sequence>
<organism evidence="1 2">
    <name type="scientific">Granulicella cerasi</name>
    <dbReference type="NCBI Taxonomy" id="741063"/>
    <lineage>
        <taxon>Bacteria</taxon>
        <taxon>Pseudomonadati</taxon>
        <taxon>Acidobacteriota</taxon>
        <taxon>Terriglobia</taxon>
        <taxon>Terriglobales</taxon>
        <taxon>Acidobacteriaceae</taxon>
        <taxon>Granulicella</taxon>
    </lineage>
</organism>
<dbReference type="Proteomes" id="UP001596391">
    <property type="component" value="Unassembled WGS sequence"/>
</dbReference>
<proteinExistence type="predicted"/>
<evidence type="ECO:0000313" key="1">
    <source>
        <dbReference type="EMBL" id="MFC6645960.1"/>
    </source>
</evidence>
<evidence type="ECO:0000313" key="2">
    <source>
        <dbReference type="Proteomes" id="UP001596391"/>
    </source>
</evidence>
<gene>
    <name evidence="1" type="ORF">ACFQBQ_10290</name>
</gene>
<comment type="caution">
    <text evidence="1">The sequence shown here is derived from an EMBL/GenBank/DDBJ whole genome shotgun (WGS) entry which is preliminary data.</text>
</comment>
<accession>A0ABW1ZAN6</accession>
<reference evidence="2" key="1">
    <citation type="journal article" date="2019" name="Int. J. Syst. Evol. Microbiol.">
        <title>The Global Catalogue of Microorganisms (GCM) 10K type strain sequencing project: providing services to taxonomists for standard genome sequencing and annotation.</title>
        <authorList>
            <consortium name="The Broad Institute Genomics Platform"/>
            <consortium name="The Broad Institute Genome Sequencing Center for Infectious Disease"/>
            <person name="Wu L."/>
            <person name="Ma J."/>
        </authorList>
    </citation>
    <scope>NUCLEOTIDE SEQUENCE [LARGE SCALE GENOMIC DNA]</scope>
    <source>
        <strain evidence="2">CGMCC 1.16026</strain>
    </source>
</reference>
<keyword evidence="2" id="KW-1185">Reference proteome</keyword>
<dbReference type="EMBL" id="JBHSWI010000001">
    <property type="protein sequence ID" value="MFC6645960.1"/>
    <property type="molecule type" value="Genomic_DNA"/>
</dbReference>